<organism evidence="1 2">
    <name type="scientific">Papilio machaon</name>
    <name type="common">Old World swallowtail butterfly</name>
    <dbReference type="NCBI Taxonomy" id="76193"/>
    <lineage>
        <taxon>Eukaryota</taxon>
        <taxon>Metazoa</taxon>
        <taxon>Ecdysozoa</taxon>
        <taxon>Arthropoda</taxon>
        <taxon>Hexapoda</taxon>
        <taxon>Insecta</taxon>
        <taxon>Pterygota</taxon>
        <taxon>Neoptera</taxon>
        <taxon>Endopterygota</taxon>
        <taxon>Lepidoptera</taxon>
        <taxon>Glossata</taxon>
        <taxon>Ditrysia</taxon>
        <taxon>Papilionoidea</taxon>
        <taxon>Papilionidae</taxon>
        <taxon>Papilioninae</taxon>
        <taxon>Papilio</taxon>
    </lineage>
</organism>
<gene>
    <name evidence="1" type="ORF">RR48_06251</name>
</gene>
<evidence type="ECO:0000313" key="1">
    <source>
        <dbReference type="EMBL" id="KPJ13160.1"/>
    </source>
</evidence>
<keyword evidence="2" id="KW-1185">Reference proteome</keyword>
<protein>
    <submittedName>
        <fullName evidence="1">Uncharacterized protein</fullName>
    </submittedName>
</protein>
<name>A0A194R7E5_PAPMA</name>
<dbReference type="EMBL" id="KQ460647">
    <property type="protein sequence ID" value="KPJ13160.1"/>
    <property type="molecule type" value="Genomic_DNA"/>
</dbReference>
<accession>A0A194R7E5</accession>
<dbReference type="InParanoid" id="A0A194R7E5"/>
<sequence>MSARVETLGSQPCRSPRSLRVVFSLCRSECQGVEGRYETYMFMRCEANRDKREPEDPPMNQETCEIMCGLNCTLNCLGQLFEFCCKYLKSSTKTGSRKPTISEFYIVDLVC</sequence>
<proteinExistence type="predicted"/>
<dbReference type="AlphaFoldDB" id="A0A194R7E5"/>
<dbReference type="Proteomes" id="UP000053240">
    <property type="component" value="Unassembled WGS sequence"/>
</dbReference>
<evidence type="ECO:0000313" key="2">
    <source>
        <dbReference type="Proteomes" id="UP000053240"/>
    </source>
</evidence>
<reference evidence="1 2" key="1">
    <citation type="journal article" date="2015" name="Nat. Commun.">
        <title>Outbred genome sequencing and CRISPR/Cas9 gene editing in butterflies.</title>
        <authorList>
            <person name="Li X."/>
            <person name="Fan D."/>
            <person name="Zhang W."/>
            <person name="Liu G."/>
            <person name="Zhang L."/>
            <person name="Zhao L."/>
            <person name="Fang X."/>
            <person name="Chen L."/>
            <person name="Dong Y."/>
            <person name="Chen Y."/>
            <person name="Ding Y."/>
            <person name="Zhao R."/>
            <person name="Feng M."/>
            <person name="Zhu Y."/>
            <person name="Feng Y."/>
            <person name="Jiang X."/>
            <person name="Zhu D."/>
            <person name="Xiang H."/>
            <person name="Feng X."/>
            <person name="Li S."/>
            <person name="Wang J."/>
            <person name="Zhang G."/>
            <person name="Kronforst M.R."/>
            <person name="Wang W."/>
        </authorList>
    </citation>
    <scope>NUCLEOTIDE SEQUENCE [LARGE SCALE GENOMIC DNA]</scope>
    <source>
        <strain evidence="1">Ya'a_city_454_Pm</strain>
        <tissue evidence="1">Whole body</tissue>
    </source>
</reference>